<organism evidence="12 13">
    <name type="scientific">Albula goreensis</name>
    <dbReference type="NCBI Taxonomy" id="1534307"/>
    <lineage>
        <taxon>Eukaryota</taxon>
        <taxon>Metazoa</taxon>
        <taxon>Chordata</taxon>
        <taxon>Craniata</taxon>
        <taxon>Vertebrata</taxon>
        <taxon>Euteleostomi</taxon>
        <taxon>Actinopterygii</taxon>
        <taxon>Neopterygii</taxon>
        <taxon>Teleostei</taxon>
        <taxon>Albuliformes</taxon>
        <taxon>Albulidae</taxon>
        <taxon>Albula</taxon>
    </lineage>
</organism>
<dbReference type="PROSITE" id="PS00518">
    <property type="entry name" value="ZF_RING_1"/>
    <property type="match status" value="1"/>
</dbReference>
<feature type="region of interest" description="Disordered" evidence="8">
    <location>
        <begin position="91"/>
        <end position="115"/>
    </location>
</feature>
<dbReference type="Gene3D" id="2.60.120.920">
    <property type="match status" value="1"/>
</dbReference>
<evidence type="ECO:0000256" key="5">
    <source>
        <dbReference type="ARBA" id="ARBA00022771"/>
    </source>
</evidence>
<evidence type="ECO:0000256" key="7">
    <source>
        <dbReference type="PROSITE-ProRule" id="PRU00024"/>
    </source>
</evidence>
<dbReference type="SMART" id="SM00449">
    <property type="entry name" value="SPRY"/>
    <property type="match status" value="1"/>
</dbReference>
<evidence type="ECO:0000259" key="11">
    <source>
        <dbReference type="PROSITE" id="PS50188"/>
    </source>
</evidence>
<dbReference type="SUPFAM" id="SSF57850">
    <property type="entry name" value="RING/U-box"/>
    <property type="match status" value="1"/>
</dbReference>
<comment type="subcellular location">
    <subcellularLocation>
        <location evidence="1">Cytoplasm</location>
    </subcellularLocation>
</comment>
<evidence type="ECO:0000313" key="13">
    <source>
        <dbReference type="Proteomes" id="UP000829720"/>
    </source>
</evidence>
<evidence type="ECO:0000256" key="4">
    <source>
        <dbReference type="ARBA" id="ARBA00022723"/>
    </source>
</evidence>
<dbReference type="PROSITE" id="PS50089">
    <property type="entry name" value="ZF_RING_2"/>
    <property type="match status" value="1"/>
</dbReference>
<dbReference type="SUPFAM" id="SSF57845">
    <property type="entry name" value="B-box zinc-binding domain"/>
    <property type="match status" value="1"/>
</dbReference>
<dbReference type="SMART" id="SM00184">
    <property type="entry name" value="RING"/>
    <property type="match status" value="1"/>
</dbReference>
<dbReference type="Gene3D" id="3.30.40.10">
    <property type="entry name" value="Zinc/RING finger domain, C3HC4 (zinc finger)"/>
    <property type="match status" value="1"/>
</dbReference>
<comment type="similarity">
    <text evidence="2">Belongs to the TRIM/RBCC family.</text>
</comment>
<dbReference type="OrthoDB" id="6105938at2759"/>
<dbReference type="InterPro" id="IPR001841">
    <property type="entry name" value="Znf_RING"/>
</dbReference>
<dbReference type="PANTHER" id="PTHR24103">
    <property type="entry name" value="E3 UBIQUITIN-PROTEIN LIGASE TRIM"/>
    <property type="match status" value="1"/>
</dbReference>
<dbReference type="CDD" id="cd13733">
    <property type="entry name" value="SPRY_PRY_C-I_1"/>
    <property type="match status" value="1"/>
</dbReference>
<dbReference type="InterPro" id="IPR006574">
    <property type="entry name" value="PRY"/>
</dbReference>
<dbReference type="Pfam" id="PF13765">
    <property type="entry name" value="PRY"/>
    <property type="match status" value="1"/>
</dbReference>
<dbReference type="PROSITE" id="PS50119">
    <property type="entry name" value="ZF_BBOX"/>
    <property type="match status" value="1"/>
</dbReference>
<dbReference type="InterPro" id="IPR013320">
    <property type="entry name" value="ConA-like_dom_sf"/>
</dbReference>
<keyword evidence="6" id="KW-0862">Zinc</keyword>
<dbReference type="InterPro" id="IPR003879">
    <property type="entry name" value="Butyrophylin_SPRY"/>
</dbReference>
<keyword evidence="5 7" id="KW-0863">Zinc-finger</keyword>
<dbReference type="SMART" id="SM00589">
    <property type="entry name" value="PRY"/>
    <property type="match status" value="1"/>
</dbReference>
<dbReference type="Pfam" id="PF00097">
    <property type="entry name" value="zf-C3HC4"/>
    <property type="match status" value="1"/>
</dbReference>
<feature type="domain" description="RING-type" evidence="9">
    <location>
        <begin position="27"/>
        <end position="67"/>
    </location>
</feature>
<dbReference type="PROSITE" id="PS50188">
    <property type="entry name" value="B302_SPRY"/>
    <property type="match status" value="1"/>
</dbReference>
<name>A0A8T3DE49_9TELE</name>
<feature type="domain" description="B box-type" evidence="10">
    <location>
        <begin position="111"/>
        <end position="152"/>
    </location>
</feature>
<gene>
    <name evidence="12" type="ORF">AGOR_G00115860</name>
</gene>
<feature type="domain" description="B30.2/SPRY" evidence="11">
    <location>
        <begin position="299"/>
        <end position="497"/>
    </location>
</feature>
<dbReference type="InterPro" id="IPR043136">
    <property type="entry name" value="B30.2/SPRY_sf"/>
</dbReference>
<evidence type="ECO:0000256" key="1">
    <source>
        <dbReference type="ARBA" id="ARBA00004496"/>
    </source>
</evidence>
<dbReference type="Pfam" id="PF00622">
    <property type="entry name" value="SPRY"/>
    <property type="match status" value="1"/>
</dbReference>
<dbReference type="GO" id="GO:0005737">
    <property type="term" value="C:cytoplasm"/>
    <property type="evidence" value="ECO:0007669"/>
    <property type="project" value="UniProtKB-SubCell"/>
</dbReference>
<dbReference type="PRINTS" id="PR01407">
    <property type="entry name" value="BUTYPHLNCDUF"/>
</dbReference>
<evidence type="ECO:0000259" key="9">
    <source>
        <dbReference type="PROSITE" id="PS50089"/>
    </source>
</evidence>
<reference evidence="12" key="1">
    <citation type="submission" date="2021-01" db="EMBL/GenBank/DDBJ databases">
        <authorList>
            <person name="Zahm M."/>
            <person name="Roques C."/>
            <person name="Cabau C."/>
            <person name="Klopp C."/>
            <person name="Donnadieu C."/>
            <person name="Jouanno E."/>
            <person name="Lampietro C."/>
            <person name="Louis A."/>
            <person name="Herpin A."/>
            <person name="Echchiki A."/>
            <person name="Berthelot C."/>
            <person name="Parey E."/>
            <person name="Roest-Crollius H."/>
            <person name="Braasch I."/>
            <person name="Postlethwait J."/>
            <person name="Bobe J."/>
            <person name="Montfort J."/>
            <person name="Bouchez O."/>
            <person name="Begum T."/>
            <person name="Mejri S."/>
            <person name="Adams A."/>
            <person name="Chen W.-J."/>
            <person name="Guiguen Y."/>
        </authorList>
    </citation>
    <scope>NUCLEOTIDE SEQUENCE</scope>
    <source>
        <tissue evidence="12">Blood</tissue>
    </source>
</reference>
<dbReference type="FunFam" id="2.60.120.920:FF:000004">
    <property type="entry name" value="Butyrophilin subfamily 1 member A1"/>
    <property type="match status" value="1"/>
</dbReference>
<dbReference type="InterPro" id="IPR003877">
    <property type="entry name" value="SPRY_dom"/>
</dbReference>
<dbReference type="InterPro" id="IPR013083">
    <property type="entry name" value="Znf_RING/FYVE/PHD"/>
</dbReference>
<dbReference type="Proteomes" id="UP000829720">
    <property type="component" value="Unassembled WGS sequence"/>
</dbReference>
<keyword evidence="4" id="KW-0479">Metal-binding</keyword>
<keyword evidence="3" id="KW-0963">Cytoplasm</keyword>
<evidence type="ECO:0000256" key="8">
    <source>
        <dbReference type="SAM" id="MobiDB-lite"/>
    </source>
</evidence>
<evidence type="ECO:0000256" key="6">
    <source>
        <dbReference type="ARBA" id="ARBA00022833"/>
    </source>
</evidence>
<dbReference type="InterPro" id="IPR017907">
    <property type="entry name" value="Znf_RING_CS"/>
</dbReference>
<accession>A0A8T3DE49</accession>
<dbReference type="InterPro" id="IPR001870">
    <property type="entry name" value="B30.2/SPRY"/>
</dbReference>
<dbReference type="Gene3D" id="3.30.160.60">
    <property type="entry name" value="Classic Zinc Finger"/>
    <property type="match status" value="1"/>
</dbReference>
<protein>
    <submittedName>
        <fullName evidence="12">Uncharacterized protein</fullName>
    </submittedName>
</protein>
<evidence type="ECO:0000313" key="12">
    <source>
        <dbReference type="EMBL" id="KAI1894442.1"/>
    </source>
</evidence>
<evidence type="ECO:0000256" key="2">
    <source>
        <dbReference type="ARBA" id="ARBA00008518"/>
    </source>
</evidence>
<evidence type="ECO:0000256" key="3">
    <source>
        <dbReference type="ARBA" id="ARBA00022490"/>
    </source>
</evidence>
<dbReference type="InterPro" id="IPR018957">
    <property type="entry name" value="Znf_C3HC4_RING-type"/>
</dbReference>
<comment type="caution">
    <text evidence="12">The sequence shown here is derived from an EMBL/GenBank/DDBJ whole genome shotgun (WGS) entry which is preliminary data.</text>
</comment>
<sequence length="500" mass="57048">MSYGKELHQRPSTMDFRMSSLDDDLCCPVCCDTYSDPVVLRCSHSFCRFCLDTFWKTMPTKECPVCRRRSSTDDPPANLALRNIVETFLKERRQNPEEGTSGSETRGQEGSAGSRCSQHGERLLLYCMIDHEAICVVCQTSEKHQSHQLCLMDEAAFDLKEEMQTCLGPMREKLEAFDKAKQECVKTAQHIQRQAHHTERQIKKTFEELHHFLRVEEATRITALVNETKLKSMIMNEKIVHLTMKMTSLSDTIKDIEKNINAENIAFLKAYRDIKGRTSNTLQHPETVSGSLINVAKHLGSLKFRVWEKMLGTVKCTPVTLDPNTAAPWLSVSDDLTAVRFQGLQDHIPDNPERLDLCVCVTALEGFSAGKHSWDVEVGNKTKWDLGVLKASIHRKGVLSVNPSQGFWAISLRDGSKYSACTRPWTHLTLKTKPRRIRVLLDYDNGQVSFYDHANMSIIYTYYEKFTEKVFPFFSPCISEKAQNTEPLRICPIKLSIVKQ</sequence>
<keyword evidence="13" id="KW-1185">Reference proteome</keyword>
<dbReference type="GO" id="GO:0008270">
    <property type="term" value="F:zinc ion binding"/>
    <property type="evidence" value="ECO:0007669"/>
    <property type="project" value="UniProtKB-KW"/>
</dbReference>
<dbReference type="InterPro" id="IPR000315">
    <property type="entry name" value="Znf_B-box"/>
</dbReference>
<dbReference type="InterPro" id="IPR050143">
    <property type="entry name" value="TRIM/RBCC"/>
</dbReference>
<proteinExistence type="inferred from homology"/>
<dbReference type="SMART" id="SM00336">
    <property type="entry name" value="BBOX"/>
    <property type="match status" value="1"/>
</dbReference>
<dbReference type="Pfam" id="PF00643">
    <property type="entry name" value="zf-B_box"/>
    <property type="match status" value="1"/>
</dbReference>
<dbReference type="AlphaFoldDB" id="A0A8T3DE49"/>
<dbReference type="SUPFAM" id="SSF49899">
    <property type="entry name" value="Concanavalin A-like lectins/glucanases"/>
    <property type="match status" value="1"/>
</dbReference>
<dbReference type="EMBL" id="JAERUA010000010">
    <property type="protein sequence ID" value="KAI1894442.1"/>
    <property type="molecule type" value="Genomic_DNA"/>
</dbReference>
<evidence type="ECO:0000259" key="10">
    <source>
        <dbReference type="PROSITE" id="PS50119"/>
    </source>
</evidence>